<dbReference type="InterPro" id="IPR009872">
    <property type="entry name" value="DUF1427"/>
</dbReference>
<accession>V8R7Y8</accession>
<gene>
    <name evidence="2" type="ORF">PMO01_17080</name>
</gene>
<keyword evidence="1" id="KW-1133">Transmembrane helix</keyword>
<evidence type="ECO:0000313" key="3">
    <source>
        <dbReference type="Proteomes" id="UP000024771"/>
    </source>
</evidence>
<dbReference type="HOGENOM" id="CLU_2181647_0_0_6"/>
<reference evidence="2 3" key="1">
    <citation type="journal article" date="2014" name="Genome Announc.">
        <title>Draft Genome Sequence of Pseudomonas moraviensis R28-S.</title>
        <authorList>
            <person name="Hunter S.S."/>
            <person name="Yano H."/>
            <person name="Loftie-Eaton W."/>
            <person name="Hughes J."/>
            <person name="De Gelder L."/>
            <person name="Stragier P."/>
            <person name="De Vos P."/>
            <person name="Settles M.L."/>
            <person name="Top E.M."/>
        </authorList>
    </citation>
    <scope>NUCLEOTIDE SEQUENCE [LARGE SCALE GENOMIC DNA]</scope>
    <source>
        <strain evidence="3">R28</strain>
    </source>
</reference>
<protein>
    <recommendedName>
        <fullName evidence="4">XapX domain-containing protein</fullName>
    </recommendedName>
</protein>
<dbReference type="EMBL" id="AYMZ01000006">
    <property type="protein sequence ID" value="ETF07768.1"/>
    <property type="molecule type" value="Genomic_DNA"/>
</dbReference>
<keyword evidence="1" id="KW-0812">Transmembrane</keyword>
<evidence type="ECO:0008006" key="4">
    <source>
        <dbReference type="Google" id="ProtNLM"/>
    </source>
</evidence>
<dbReference type="AlphaFoldDB" id="V8R7Y8"/>
<comment type="caution">
    <text evidence="2">The sequence shown here is derived from an EMBL/GenBank/DDBJ whole genome shotgun (WGS) entry which is preliminary data.</text>
</comment>
<proteinExistence type="predicted"/>
<dbReference type="Pfam" id="PF07235">
    <property type="entry name" value="DUF1427"/>
    <property type="match status" value="1"/>
</dbReference>
<name>V8R7Y8_9PSED</name>
<feature type="transmembrane region" description="Helical" evidence="1">
    <location>
        <begin position="53"/>
        <end position="72"/>
    </location>
</feature>
<organism evidence="2 3">
    <name type="scientific">Pseudomonas moraviensis R28-S</name>
    <dbReference type="NCBI Taxonomy" id="1395516"/>
    <lineage>
        <taxon>Bacteria</taxon>
        <taxon>Pseudomonadati</taxon>
        <taxon>Pseudomonadota</taxon>
        <taxon>Gammaproteobacteria</taxon>
        <taxon>Pseudomonadales</taxon>
        <taxon>Pseudomonadaceae</taxon>
        <taxon>Pseudomonas</taxon>
    </lineage>
</organism>
<dbReference type="eggNOG" id="COG4317">
    <property type="taxonomic scope" value="Bacteria"/>
</dbReference>
<keyword evidence="1" id="KW-0472">Membrane</keyword>
<dbReference type="InterPro" id="IPR020017">
    <property type="entry name" value="XapX_domain"/>
</dbReference>
<sequence>MLTGRPHSRAGSLPHGSMAAAEGLSEIQKSLADTPPPVSLDSAHHLSRWSSPMNYLISLAIGLGVGLLYGALDFRSPAPPAIALVGLLGMLAGEQLWPLGRQLVAGWLS</sequence>
<evidence type="ECO:0000313" key="2">
    <source>
        <dbReference type="EMBL" id="ETF07768.1"/>
    </source>
</evidence>
<dbReference type="PATRIC" id="fig|1395516.4.peg.3464"/>
<dbReference type="NCBIfam" id="TIGR03510">
    <property type="entry name" value="XapX"/>
    <property type="match status" value="1"/>
</dbReference>
<evidence type="ECO:0000256" key="1">
    <source>
        <dbReference type="SAM" id="Phobius"/>
    </source>
</evidence>
<dbReference type="Proteomes" id="UP000024771">
    <property type="component" value="Chromosome"/>
</dbReference>